<dbReference type="RefSeq" id="WP_139081899.1">
    <property type="nucleotide sequence ID" value="NZ_VDFV01000014.1"/>
</dbReference>
<organism evidence="3 4">
    <name type="scientific">Rubellimicrobium roseum</name>
    <dbReference type="NCBI Taxonomy" id="687525"/>
    <lineage>
        <taxon>Bacteria</taxon>
        <taxon>Pseudomonadati</taxon>
        <taxon>Pseudomonadota</taxon>
        <taxon>Alphaproteobacteria</taxon>
        <taxon>Rhodobacterales</taxon>
        <taxon>Roseobacteraceae</taxon>
        <taxon>Rubellimicrobium</taxon>
    </lineage>
</organism>
<feature type="transmembrane region" description="Helical" evidence="1">
    <location>
        <begin position="146"/>
        <end position="166"/>
    </location>
</feature>
<proteinExistence type="predicted"/>
<evidence type="ECO:0000313" key="4">
    <source>
        <dbReference type="Proteomes" id="UP000305709"/>
    </source>
</evidence>
<dbReference type="Proteomes" id="UP000305709">
    <property type="component" value="Unassembled WGS sequence"/>
</dbReference>
<feature type="transmembrane region" description="Helical" evidence="1">
    <location>
        <begin position="228"/>
        <end position="248"/>
    </location>
</feature>
<dbReference type="GO" id="GO:0016020">
    <property type="term" value="C:membrane"/>
    <property type="evidence" value="ECO:0007669"/>
    <property type="project" value="TreeGrafter"/>
</dbReference>
<keyword evidence="1" id="KW-1133">Transmembrane helix</keyword>
<dbReference type="OrthoDB" id="9796461at2"/>
<keyword evidence="3" id="KW-0808">Transferase</keyword>
<dbReference type="InterPro" id="IPR002656">
    <property type="entry name" value="Acyl_transf_3_dom"/>
</dbReference>
<feature type="transmembrane region" description="Helical" evidence="1">
    <location>
        <begin position="254"/>
        <end position="271"/>
    </location>
</feature>
<accession>A0A5C4NE69</accession>
<name>A0A5C4NE69_9RHOB</name>
<dbReference type="Pfam" id="PF01757">
    <property type="entry name" value="Acyl_transf_3"/>
    <property type="match status" value="1"/>
</dbReference>
<feature type="transmembrane region" description="Helical" evidence="1">
    <location>
        <begin position="283"/>
        <end position="304"/>
    </location>
</feature>
<comment type="caution">
    <text evidence="3">The sequence shown here is derived from an EMBL/GenBank/DDBJ whole genome shotgun (WGS) entry which is preliminary data.</text>
</comment>
<keyword evidence="1" id="KW-0812">Transmembrane</keyword>
<dbReference type="AlphaFoldDB" id="A0A5C4NE69"/>
<keyword evidence="3" id="KW-0012">Acyltransferase</keyword>
<keyword evidence="1" id="KW-0472">Membrane</keyword>
<feature type="transmembrane region" description="Helical" evidence="1">
    <location>
        <begin position="197"/>
        <end position="216"/>
    </location>
</feature>
<feature type="transmembrane region" description="Helical" evidence="1">
    <location>
        <begin position="54"/>
        <end position="74"/>
    </location>
</feature>
<evidence type="ECO:0000256" key="1">
    <source>
        <dbReference type="SAM" id="Phobius"/>
    </source>
</evidence>
<dbReference type="GO" id="GO:0009103">
    <property type="term" value="P:lipopolysaccharide biosynthetic process"/>
    <property type="evidence" value="ECO:0007669"/>
    <property type="project" value="TreeGrafter"/>
</dbReference>
<keyword evidence="4" id="KW-1185">Reference proteome</keyword>
<dbReference type="EMBL" id="VDFV01000014">
    <property type="protein sequence ID" value="TNC71446.1"/>
    <property type="molecule type" value="Genomic_DNA"/>
</dbReference>
<feature type="transmembrane region" description="Helical" evidence="1">
    <location>
        <begin position="324"/>
        <end position="341"/>
    </location>
</feature>
<dbReference type="InterPro" id="IPR050879">
    <property type="entry name" value="Acyltransferase_3"/>
</dbReference>
<reference evidence="3 4" key="1">
    <citation type="submission" date="2019-06" db="EMBL/GenBank/DDBJ databases">
        <authorList>
            <person name="Jiang L."/>
        </authorList>
    </citation>
    <scope>NUCLEOTIDE SEQUENCE [LARGE SCALE GENOMIC DNA]</scope>
    <source>
        <strain evidence="3 4">YIM 48858</strain>
    </source>
</reference>
<dbReference type="PANTHER" id="PTHR23028">
    <property type="entry name" value="ACETYLTRANSFERASE"/>
    <property type="match status" value="1"/>
</dbReference>
<gene>
    <name evidence="3" type="ORF">FHG71_11885</name>
</gene>
<dbReference type="PANTHER" id="PTHR23028:SF53">
    <property type="entry name" value="ACYL_TRANSF_3 DOMAIN-CONTAINING PROTEIN"/>
    <property type="match status" value="1"/>
</dbReference>
<sequence>MFSFTGLLVPKSAPASRTPDYYPALNGLRAIAVLGVVFTHYFPQEYWPFGVHWGSYRVRLFFVISGFLITHLIMREIGSKTTRSFDFSRFMWKRQARLFPGLLAFLAICLLLDIDGLRETFGWHLLYLSNFLFTVKHAWGGTASHLWSLAVEVQFYIIWPLLILLVRPNRLPLLFVGVVVIGPLFRYLWWAVGPGEFGAWVLPPSCFDSLGVGALVSLSSRNSWRHRLGWISAAFVGAALFFLPPTFFTMTADLKITGASLIFGWLVYACAGGHPLPYLKALLSLPVLQYLGLISYGIYLYHTLVAKIFERLFGEVFSFEIDRVIWVMLTIGFATMSYYWWEAPANRHLRSLLSPSPRRDSQLAMLSGKEGEPT</sequence>
<protein>
    <submittedName>
        <fullName evidence="3">Acyltransferase</fullName>
    </submittedName>
</protein>
<feature type="transmembrane region" description="Helical" evidence="1">
    <location>
        <begin position="173"/>
        <end position="191"/>
    </location>
</feature>
<feature type="domain" description="Acyltransferase 3" evidence="2">
    <location>
        <begin position="23"/>
        <end position="332"/>
    </location>
</feature>
<evidence type="ECO:0000259" key="2">
    <source>
        <dbReference type="Pfam" id="PF01757"/>
    </source>
</evidence>
<feature type="transmembrane region" description="Helical" evidence="1">
    <location>
        <begin position="95"/>
        <end position="114"/>
    </location>
</feature>
<evidence type="ECO:0000313" key="3">
    <source>
        <dbReference type="EMBL" id="TNC71446.1"/>
    </source>
</evidence>
<feature type="transmembrane region" description="Helical" evidence="1">
    <location>
        <begin position="21"/>
        <end position="42"/>
    </location>
</feature>
<dbReference type="GO" id="GO:0016747">
    <property type="term" value="F:acyltransferase activity, transferring groups other than amino-acyl groups"/>
    <property type="evidence" value="ECO:0007669"/>
    <property type="project" value="InterPro"/>
</dbReference>